<protein>
    <submittedName>
        <fullName evidence="1">Uncharacterized protein</fullName>
    </submittedName>
</protein>
<dbReference type="EMBL" id="FOXS01000004">
    <property type="protein sequence ID" value="SFQ59387.1"/>
    <property type="molecule type" value="Genomic_DNA"/>
</dbReference>
<dbReference type="STRING" id="1227077.SAMN04515668_3178"/>
<gene>
    <name evidence="1" type="ORF">SAMN04515668_3178</name>
</gene>
<dbReference type="AlphaFoldDB" id="A0A1I5ZT58"/>
<evidence type="ECO:0000313" key="2">
    <source>
        <dbReference type="Proteomes" id="UP000199029"/>
    </source>
</evidence>
<sequence>MPVDEGQFMKFLNKKTVMTSILRIKQRPRHCARFACLASVTLSLRSNFSRFNN</sequence>
<dbReference type="Proteomes" id="UP000199029">
    <property type="component" value="Unassembled WGS sequence"/>
</dbReference>
<proteinExistence type="predicted"/>
<evidence type="ECO:0000313" key="1">
    <source>
        <dbReference type="EMBL" id="SFQ59387.1"/>
    </source>
</evidence>
<name>A0A1I5ZT58_HYMAR</name>
<keyword evidence="2" id="KW-1185">Reference proteome</keyword>
<organism evidence="1 2">
    <name type="scientific">Hymenobacter arizonensis</name>
    <name type="common">Siccationidurans arizonensis</name>
    <dbReference type="NCBI Taxonomy" id="1227077"/>
    <lineage>
        <taxon>Bacteria</taxon>
        <taxon>Pseudomonadati</taxon>
        <taxon>Bacteroidota</taxon>
        <taxon>Cytophagia</taxon>
        <taxon>Cytophagales</taxon>
        <taxon>Hymenobacteraceae</taxon>
        <taxon>Hymenobacter</taxon>
    </lineage>
</organism>
<reference evidence="2" key="1">
    <citation type="submission" date="2016-10" db="EMBL/GenBank/DDBJ databases">
        <authorList>
            <person name="Varghese N."/>
            <person name="Submissions S."/>
        </authorList>
    </citation>
    <scope>NUCLEOTIDE SEQUENCE [LARGE SCALE GENOMIC DNA]</scope>
    <source>
        <strain evidence="2">OR362-8,ATCC BAA-1266,JCM 13504</strain>
    </source>
</reference>
<accession>A0A1I5ZT58</accession>